<evidence type="ECO:0000256" key="5">
    <source>
        <dbReference type="ARBA" id="ARBA00022820"/>
    </source>
</evidence>
<dbReference type="Proteomes" id="UP001566132">
    <property type="component" value="Unassembled WGS sequence"/>
</dbReference>
<evidence type="ECO:0000259" key="13">
    <source>
        <dbReference type="PROSITE" id="PS51888"/>
    </source>
</evidence>
<dbReference type="Gene3D" id="2.40.10.10">
    <property type="entry name" value="Trypsin-like serine proteases"/>
    <property type="match status" value="2"/>
</dbReference>
<evidence type="ECO:0000256" key="1">
    <source>
        <dbReference type="ARBA" id="ARBA00022659"/>
    </source>
</evidence>
<comment type="similarity">
    <text evidence="8 11">Belongs to the peptidase S1 family. CLIP subfamily.</text>
</comment>
<evidence type="ECO:0000256" key="2">
    <source>
        <dbReference type="ARBA" id="ARBA00022670"/>
    </source>
</evidence>
<evidence type="ECO:0000256" key="9">
    <source>
        <dbReference type="ARBA" id="ARBA00052079"/>
    </source>
</evidence>
<evidence type="ECO:0000313" key="15">
    <source>
        <dbReference type="Proteomes" id="UP001566132"/>
    </source>
</evidence>
<evidence type="ECO:0000256" key="10">
    <source>
        <dbReference type="RuleBase" id="RU363034"/>
    </source>
</evidence>
<dbReference type="InterPro" id="IPR033116">
    <property type="entry name" value="TRYPSIN_SER"/>
</dbReference>
<dbReference type="EMBL" id="JBDJPC010000005">
    <property type="protein sequence ID" value="KAL1501658.1"/>
    <property type="molecule type" value="Genomic_DNA"/>
</dbReference>
<dbReference type="GO" id="GO:0004252">
    <property type="term" value="F:serine-type endopeptidase activity"/>
    <property type="evidence" value="ECO:0007669"/>
    <property type="project" value="UniProtKB-UniRule"/>
</dbReference>
<dbReference type="GO" id="GO:0005576">
    <property type="term" value="C:extracellular region"/>
    <property type="evidence" value="ECO:0007669"/>
    <property type="project" value="UniProtKB-SubCell"/>
</dbReference>
<evidence type="ECO:0000256" key="7">
    <source>
        <dbReference type="ARBA" id="ARBA00023157"/>
    </source>
</evidence>
<dbReference type="Gene3D" id="3.30.1640.30">
    <property type="match status" value="1"/>
</dbReference>
<evidence type="ECO:0000256" key="11">
    <source>
        <dbReference type="RuleBase" id="RU366078"/>
    </source>
</evidence>
<gene>
    <name evidence="14" type="ORF">ABEB36_006950</name>
</gene>
<keyword evidence="6 10" id="KW-0720">Serine protease</keyword>
<organism evidence="14 15">
    <name type="scientific">Hypothenemus hampei</name>
    <name type="common">Coffee berry borer</name>
    <dbReference type="NCBI Taxonomy" id="57062"/>
    <lineage>
        <taxon>Eukaryota</taxon>
        <taxon>Metazoa</taxon>
        <taxon>Ecdysozoa</taxon>
        <taxon>Arthropoda</taxon>
        <taxon>Hexapoda</taxon>
        <taxon>Insecta</taxon>
        <taxon>Pterygota</taxon>
        <taxon>Neoptera</taxon>
        <taxon>Endopterygota</taxon>
        <taxon>Coleoptera</taxon>
        <taxon>Polyphaga</taxon>
        <taxon>Cucujiformia</taxon>
        <taxon>Curculionidae</taxon>
        <taxon>Scolytinae</taxon>
        <taxon>Hypothenemus</taxon>
    </lineage>
</organism>
<dbReference type="SMART" id="SM00680">
    <property type="entry name" value="CLIP"/>
    <property type="match status" value="1"/>
</dbReference>
<dbReference type="AlphaFoldDB" id="A0ABD1ES99"/>
<dbReference type="GO" id="GO:0006508">
    <property type="term" value="P:proteolysis"/>
    <property type="evidence" value="ECO:0007669"/>
    <property type="project" value="UniProtKB-KW"/>
</dbReference>
<keyword evidence="1" id="KW-0768">Sushi</keyword>
<dbReference type="CDD" id="cd00190">
    <property type="entry name" value="Tryp_SPc"/>
    <property type="match status" value="1"/>
</dbReference>
<protein>
    <recommendedName>
        <fullName evidence="11">CLIP domain-containing serine protease</fullName>
        <ecNumber evidence="10">3.4.21.-</ecNumber>
    </recommendedName>
</protein>
<keyword evidence="15" id="KW-1185">Reference proteome</keyword>
<evidence type="ECO:0000256" key="3">
    <source>
        <dbReference type="ARBA" id="ARBA00022729"/>
    </source>
</evidence>
<dbReference type="PRINTS" id="PR00722">
    <property type="entry name" value="CHYMOTRYPSIN"/>
</dbReference>
<dbReference type="SUPFAM" id="SSF50494">
    <property type="entry name" value="Trypsin-like serine proteases"/>
    <property type="match status" value="1"/>
</dbReference>
<evidence type="ECO:0000256" key="6">
    <source>
        <dbReference type="ARBA" id="ARBA00022825"/>
    </source>
</evidence>
<keyword evidence="3 11" id="KW-0732">Signal</keyword>
<keyword evidence="5" id="KW-0353">Hemolymph clotting</keyword>
<comment type="domain">
    <text evidence="11">The clip domain consists of 35-55 residues which are 'knitted' together usually by 3 conserved disulfide bonds forming a clip-like compact structure.</text>
</comment>
<feature type="chain" id="PRO_5044530599" description="CLIP domain-containing serine protease" evidence="11">
    <location>
        <begin position="19"/>
        <end position="365"/>
    </location>
</feature>
<dbReference type="SMART" id="SM00020">
    <property type="entry name" value="Tryp_SPc"/>
    <property type="match status" value="1"/>
</dbReference>
<dbReference type="InterPro" id="IPR001254">
    <property type="entry name" value="Trypsin_dom"/>
</dbReference>
<feature type="domain" description="Peptidase S1" evidence="12">
    <location>
        <begin position="111"/>
        <end position="364"/>
    </location>
</feature>
<name>A0ABD1ES99_HYPHA</name>
<feature type="domain" description="Clip" evidence="13">
    <location>
        <begin position="23"/>
        <end position="80"/>
    </location>
</feature>
<dbReference type="Pfam" id="PF00089">
    <property type="entry name" value="Trypsin"/>
    <property type="match status" value="1"/>
</dbReference>
<evidence type="ECO:0000256" key="4">
    <source>
        <dbReference type="ARBA" id="ARBA00022801"/>
    </source>
</evidence>
<dbReference type="PROSITE" id="PS50240">
    <property type="entry name" value="TRYPSIN_DOM"/>
    <property type="match status" value="1"/>
</dbReference>
<dbReference type="InterPro" id="IPR038565">
    <property type="entry name" value="CLIP_sf"/>
</dbReference>
<dbReference type="InterPro" id="IPR051487">
    <property type="entry name" value="Ser/Thr_Proteases_Immune/Dev"/>
</dbReference>
<evidence type="ECO:0000256" key="8">
    <source>
        <dbReference type="ARBA" id="ARBA00024195"/>
    </source>
</evidence>
<dbReference type="Pfam" id="PF12032">
    <property type="entry name" value="CLIP"/>
    <property type="match status" value="1"/>
</dbReference>
<dbReference type="FunFam" id="2.40.10.10:FF:000120">
    <property type="entry name" value="Putative serine protease"/>
    <property type="match status" value="1"/>
</dbReference>
<comment type="caution">
    <text evidence="14">The sequence shown here is derived from an EMBL/GenBank/DDBJ whole genome shotgun (WGS) entry which is preliminary data.</text>
</comment>
<dbReference type="GO" id="GO:0042381">
    <property type="term" value="P:hemolymph coagulation"/>
    <property type="evidence" value="ECO:0007669"/>
    <property type="project" value="UniProtKB-KW"/>
</dbReference>
<dbReference type="InterPro" id="IPR043504">
    <property type="entry name" value="Peptidase_S1_PA_chymotrypsin"/>
</dbReference>
<proteinExistence type="inferred from homology"/>
<evidence type="ECO:0000259" key="12">
    <source>
        <dbReference type="PROSITE" id="PS50240"/>
    </source>
</evidence>
<keyword evidence="7" id="KW-1015">Disulfide bond</keyword>
<comment type="catalytic activity">
    <reaction evidence="9">
        <text>Selective cleavage of 103-Arg-|-Ser-104 and 124-Ile-|-Ile-125 bonds in Limulus clotting factor B to form activated factor B. Cleavage of -Pro-Arg-|-Xaa- bonds in synthetic substrates.</text>
        <dbReference type="EC" id="3.4.21.84"/>
    </reaction>
</comment>
<evidence type="ECO:0000313" key="14">
    <source>
        <dbReference type="EMBL" id="KAL1501658.1"/>
    </source>
</evidence>
<keyword evidence="2 10" id="KW-0645">Protease</keyword>
<dbReference type="InterPro" id="IPR001314">
    <property type="entry name" value="Peptidase_S1A"/>
</dbReference>
<dbReference type="InterPro" id="IPR018114">
    <property type="entry name" value="TRYPSIN_HIS"/>
</dbReference>
<reference evidence="14 15" key="1">
    <citation type="submission" date="2024-05" db="EMBL/GenBank/DDBJ databases">
        <title>Genetic variation in Jamaican populations of the coffee berry borer (Hypothenemus hampei).</title>
        <authorList>
            <person name="Errbii M."/>
            <person name="Myrie A."/>
        </authorList>
    </citation>
    <scope>NUCLEOTIDE SEQUENCE [LARGE SCALE GENOMIC DNA]</scope>
    <source>
        <strain evidence="14">JA-Hopewell-2020-01-JO</strain>
        <tissue evidence="14">Whole body</tissue>
    </source>
</reference>
<accession>A0ABD1ES99</accession>
<dbReference type="PROSITE" id="PS00134">
    <property type="entry name" value="TRYPSIN_HIS"/>
    <property type="match status" value="1"/>
</dbReference>
<keyword evidence="11" id="KW-0964">Secreted</keyword>
<dbReference type="InterPro" id="IPR022700">
    <property type="entry name" value="CLIP"/>
</dbReference>
<sequence length="365" mass="40994">MLLRTIIFCFPLFLSVSSQWREQCRTPDRRIGVCVSLYECTPILDFAGKIKRPVPQEIMQYLRSFSCQTGQSSNIDKVCCPPGPIVFQQQTNENQDILPKNCGYFSSNNRIVNGEDAALNEFPWMALIKYRTSRGRSKFLCGGSIIHKNYILTAAHCLTGEIISVRVGEHDLRTEIDCEVVNKTRKCSPPVQEVSVEKIIAHPDFSRQNLRNDIGLIRVSTIHFNEENIRPICLPQDDEKTKLFDAVYVAGWGVIDSVTRVSSNVLQKVRLPIASKANCSAAYRENNIQIIDSQLCAGGVDERDSCSGDSGGPMMVPTIREQINIVFVQQGVVSFGMTFCGTPGFPGVYTRVSYFMDWILDNMRP</sequence>
<feature type="signal peptide" evidence="11">
    <location>
        <begin position="1"/>
        <end position="18"/>
    </location>
</feature>
<dbReference type="InterPro" id="IPR009003">
    <property type="entry name" value="Peptidase_S1_PA"/>
</dbReference>
<dbReference type="PANTHER" id="PTHR24256">
    <property type="entry name" value="TRYPTASE-RELATED"/>
    <property type="match status" value="1"/>
</dbReference>
<dbReference type="EC" id="3.4.21.-" evidence="10"/>
<comment type="subcellular location">
    <subcellularLocation>
        <location evidence="11">Secreted</location>
    </subcellularLocation>
</comment>
<dbReference type="PROSITE" id="PS00135">
    <property type="entry name" value="TRYPSIN_SER"/>
    <property type="match status" value="1"/>
</dbReference>
<keyword evidence="4 10" id="KW-0378">Hydrolase</keyword>
<dbReference type="PROSITE" id="PS51888">
    <property type="entry name" value="CLIP"/>
    <property type="match status" value="1"/>
</dbReference>